<reference evidence="2 3" key="1">
    <citation type="journal article" date="2019" name="Nat. Microbiol.">
        <title>Mediterranean grassland soil C-N compound turnover is dependent on rainfall and depth, and is mediated by genomically divergent microorganisms.</title>
        <authorList>
            <person name="Diamond S."/>
            <person name="Andeer P.F."/>
            <person name="Li Z."/>
            <person name="Crits-Christoph A."/>
            <person name="Burstein D."/>
            <person name="Anantharaman K."/>
            <person name="Lane K.R."/>
            <person name="Thomas B.C."/>
            <person name="Pan C."/>
            <person name="Northen T.R."/>
            <person name="Banfield J.F."/>
        </authorList>
    </citation>
    <scope>NUCLEOTIDE SEQUENCE [LARGE SCALE GENOMIC DNA]</scope>
    <source>
        <strain evidence="2">NP_7</strain>
    </source>
</reference>
<evidence type="ECO:0000313" key="2">
    <source>
        <dbReference type="EMBL" id="TMI80493.1"/>
    </source>
</evidence>
<sequence>MGSAALGFVRFWYAFIVGDDWTVAAGVIAALAVTSMLGRRGVAAWWLLPVVVGLLLFASLR</sequence>
<feature type="transmembrane region" description="Helical" evidence="1">
    <location>
        <begin position="12"/>
        <end position="37"/>
    </location>
</feature>
<organism evidence="2 3">
    <name type="scientific">Candidatus Segetimicrobium genomatis</name>
    <dbReference type="NCBI Taxonomy" id="2569760"/>
    <lineage>
        <taxon>Bacteria</taxon>
        <taxon>Bacillati</taxon>
        <taxon>Candidatus Sysuimicrobiota</taxon>
        <taxon>Candidatus Sysuimicrobiia</taxon>
        <taxon>Candidatus Sysuimicrobiales</taxon>
        <taxon>Candidatus Segetimicrobiaceae</taxon>
        <taxon>Candidatus Segetimicrobium</taxon>
    </lineage>
</organism>
<evidence type="ECO:0000313" key="3">
    <source>
        <dbReference type="Proteomes" id="UP000320048"/>
    </source>
</evidence>
<dbReference type="EMBL" id="VBAO01000218">
    <property type="protein sequence ID" value="TMI80493.1"/>
    <property type="molecule type" value="Genomic_DNA"/>
</dbReference>
<comment type="caution">
    <text evidence="2">The sequence shown here is derived from an EMBL/GenBank/DDBJ whole genome shotgun (WGS) entry which is preliminary data.</text>
</comment>
<gene>
    <name evidence="2" type="ORF">E6H04_08595</name>
</gene>
<keyword evidence="1" id="KW-0812">Transmembrane</keyword>
<feature type="non-terminal residue" evidence="2">
    <location>
        <position position="61"/>
    </location>
</feature>
<feature type="transmembrane region" description="Helical" evidence="1">
    <location>
        <begin position="43"/>
        <end position="60"/>
    </location>
</feature>
<dbReference type="AlphaFoldDB" id="A0A537JAF8"/>
<accession>A0A537JAF8</accession>
<keyword evidence="1" id="KW-1133">Transmembrane helix</keyword>
<protein>
    <submittedName>
        <fullName evidence="2">Uncharacterized protein</fullName>
    </submittedName>
</protein>
<dbReference type="Proteomes" id="UP000320048">
    <property type="component" value="Unassembled WGS sequence"/>
</dbReference>
<name>A0A537JAF8_9BACT</name>
<evidence type="ECO:0000256" key="1">
    <source>
        <dbReference type="SAM" id="Phobius"/>
    </source>
</evidence>
<proteinExistence type="predicted"/>
<keyword evidence="1" id="KW-0472">Membrane</keyword>